<evidence type="ECO:0000313" key="2">
    <source>
        <dbReference type="Proteomes" id="UP001501758"/>
    </source>
</evidence>
<accession>A0ABP3TMB8</accession>
<keyword evidence="2" id="KW-1185">Reference proteome</keyword>
<proteinExistence type="predicted"/>
<evidence type="ECO:0008006" key="3">
    <source>
        <dbReference type="Google" id="ProtNLM"/>
    </source>
</evidence>
<gene>
    <name evidence="1" type="ORF">GCM10009430_01990</name>
</gene>
<name>A0ABP3TMB8_9FLAO</name>
<reference evidence="2" key="1">
    <citation type="journal article" date="2019" name="Int. J. Syst. Evol. Microbiol.">
        <title>The Global Catalogue of Microorganisms (GCM) 10K type strain sequencing project: providing services to taxonomists for standard genome sequencing and annotation.</title>
        <authorList>
            <consortium name="The Broad Institute Genomics Platform"/>
            <consortium name="The Broad Institute Genome Sequencing Center for Infectious Disease"/>
            <person name="Wu L."/>
            <person name="Ma J."/>
        </authorList>
    </citation>
    <scope>NUCLEOTIDE SEQUENCE [LARGE SCALE GENOMIC DNA]</scope>
    <source>
        <strain evidence="2">JCM 15974</strain>
    </source>
</reference>
<sequence length="136" mass="15958">MIKFMNNFYEIDEIGKMELLSNLNCYSSLEEFKVEEYSITIGINSTDENQAKNLHKYIHLILNQITSFDSNAKDKLKELYNPTKRELEEIKVNHIDFYINKDFDLLYNLPEGSPMEYLTIKFSEHGKIIDSGGVNY</sequence>
<dbReference type="EMBL" id="BAAAGE010000001">
    <property type="protein sequence ID" value="GAA0712005.1"/>
    <property type="molecule type" value="Genomic_DNA"/>
</dbReference>
<organism evidence="1 2">
    <name type="scientific">Aquimarina litoralis</name>
    <dbReference type="NCBI Taxonomy" id="584605"/>
    <lineage>
        <taxon>Bacteria</taxon>
        <taxon>Pseudomonadati</taxon>
        <taxon>Bacteroidota</taxon>
        <taxon>Flavobacteriia</taxon>
        <taxon>Flavobacteriales</taxon>
        <taxon>Flavobacteriaceae</taxon>
        <taxon>Aquimarina</taxon>
    </lineage>
</organism>
<protein>
    <recommendedName>
        <fullName evidence="3">DUF2004 domain-containing protein</fullName>
    </recommendedName>
</protein>
<comment type="caution">
    <text evidence="1">The sequence shown here is derived from an EMBL/GenBank/DDBJ whole genome shotgun (WGS) entry which is preliminary data.</text>
</comment>
<dbReference type="Proteomes" id="UP001501758">
    <property type="component" value="Unassembled WGS sequence"/>
</dbReference>
<evidence type="ECO:0000313" key="1">
    <source>
        <dbReference type="EMBL" id="GAA0712005.1"/>
    </source>
</evidence>